<evidence type="ECO:0000313" key="2">
    <source>
        <dbReference type="EMBL" id="EPI11779.1"/>
    </source>
</evidence>
<keyword evidence="1" id="KW-1133">Transmembrane helix</keyword>
<sequence>MMYSLIEFFNPVILSVILAVPMGVLIALLIKIIKLKEETDGRLFV</sequence>
<evidence type="ECO:0000313" key="3">
    <source>
        <dbReference type="Proteomes" id="UP000015750"/>
    </source>
</evidence>
<gene>
    <name evidence="2" type="ORF">D358_00192</name>
</gene>
<proteinExistence type="predicted"/>
<keyword evidence="1" id="KW-0812">Transmembrane</keyword>
<comment type="caution">
    <text evidence="2">The sequence shown here is derived from an EMBL/GenBank/DDBJ whole genome shotgun (WGS) entry which is preliminary data.</text>
</comment>
<reference evidence="2 3" key="1">
    <citation type="submission" date="2013-06" db="EMBL/GenBank/DDBJ databases">
        <authorList>
            <person name="Weinstock G."/>
            <person name="Sodergren E."/>
            <person name="Lobos E.A."/>
            <person name="Fulton L."/>
            <person name="Fulton R."/>
            <person name="Courtney L."/>
            <person name="Fronick C."/>
            <person name="O'Laughlin M."/>
            <person name="Godfrey J."/>
            <person name="Wilson R.M."/>
            <person name="Miner T."/>
            <person name="Farmer C."/>
            <person name="Delehaunty K."/>
            <person name="Cordes M."/>
            <person name="Minx P."/>
            <person name="Tomlinson C."/>
            <person name="Chen J."/>
            <person name="Wollam A."/>
            <person name="Pepin K.H."/>
            <person name="Bhonagiri V."/>
            <person name="Zhang X."/>
            <person name="Warren W."/>
            <person name="Mitreva M."/>
            <person name="Mardis E.R."/>
            <person name="Wilson R.K."/>
        </authorList>
    </citation>
    <scope>NUCLEOTIDE SEQUENCE [LARGE SCALE GENOMIC DNA]</scope>
    <source>
        <strain evidence="2 3">RP2S-4</strain>
    </source>
</reference>
<dbReference type="RefSeq" id="WP_016626903.1">
    <property type="nucleotide sequence ID" value="NZ_KE351878.1"/>
</dbReference>
<protein>
    <submittedName>
        <fullName evidence="2">Uncharacterized protein</fullName>
    </submittedName>
</protein>
<feature type="transmembrane region" description="Helical" evidence="1">
    <location>
        <begin position="12"/>
        <end position="33"/>
    </location>
</feature>
<accession>A0ABC9TNE2</accession>
<dbReference type="AlphaFoldDB" id="A0ABC9TNE2"/>
<organism evidence="2 3">
    <name type="scientific">Enterococcus faecalis RP2S-4</name>
    <dbReference type="NCBI Taxonomy" id="1244145"/>
    <lineage>
        <taxon>Bacteria</taxon>
        <taxon>Bacillati</taxon>
        <taxon>Bacillota</taxon>
        <taxon>Bacilli</taxon>
        <taxon>Lactobacillales</taxon>
        <taxon>Enterococcaceae</taxon>
        <taxon>Enterococcus</taxon>
    </lineage>
</organism>
<dbReference type="EMBL" id="ATIR01000007">
    <property type="protein sequence ID" value="EPI11779.1"/>
    <property type="molecule type" value="Genomic_DNA"/>
</dbReference>
<keyword evidence="1" id="KW-0472">Membrane</keyword>
<evidence type="ECO:0000256" key="1">
    <source>
        <dbReference type="SAM" id="Phobius"/>
    </source>
</evidence>
<dbReference type="Proteomes" id="UP000015750">
    <property type="component" value="Unassembled WGS sequence"/>
</dbReference>
<name>A0ABC9TNE2_ENTFL</name>